<dbReference type="GO" id="GO:0005524">
    <property type="term" value="F:ATP binding"/>
    <property type="evidence" value="ECO:0007669"/>
    <property type="project" value="UniProtKB-KW"/>
</dbReference>
<dbReference type="PANTHER" id="PTHR42771:SF10">
    <property type="entry name" value="FERRICHROME TRANSPORT ATP-BINDING PROTEIN FHUC"/>
    <property type="match status" value="1"/>
</dbReference>
<reference evidence="12" key="1">
    <citation type="submission" date="2016-01" db="EMBL/GenBank/DDBJ databases">
        <authorList>
            <person name="Mitreva M."/>
            <person name="Pepin K.H."/>
            <person name="Mihindukulasuriya K.A."/>
            <person name="Fulton R."/>
            <person name="Fronick C."/>
            <person name="O'Laughlin M."/>
            <person name="Miner T."/>
            <person name="Herter B."/>
            <person name="Rosa B.A."/>
            <person name="Cordes M."/>
            <person name="Tomlinson C."/>
            <person name="Wollam A."/>
            <person name="Palsikar V.B."/>
            <person name="Mardis E.R."/>
            <person name="Wilson R.K."/>
        </authorList>
    </citation>
    <scope>NUCLEOTIDE SEQUENCE [LARGE SCALE GENOMIC DNA]</scope>
    <source>
        <strain evidence="12">DNF00729</strain>
    </source>
</reference>
<dbReference type="PROSITE" id="PS00211">
    <property type="entry name" value="ABC_TRANSPORTER_1"/>
    <property type="match status" value="1"/>
</dbReference>
<evidence type="ECO:0000313" key="11">
    <source>
        <dbReference type="EMBL" id="KXB66877.1"/>
    </source>
</evidence>
<dbReference type="PROSITE" id="PS50893">
    <property type="entry name" value="ABC_TRANSPORTER_2"/>
    <property type="match status" value="1"/>
</dbReference>
<evidence type="ECO:0000256" key="1">
    <source>
        <dbReference type="ARBA" id="ARBA00004202"/>
    </source>
</evidence>
<name>A0A134AGN2_9FIRM</name>
<evidence type="ECO:0000256" key="8">
    <source>
        <dbReference type="ARBA" id="ARBA00023065"/>
    </source>
</evidence>
<dbReference type="InterPro" id="IPR003439">
    <property type="entry name" value="ABC_transporter-like_ATP-bd"/>
</dbReference>
<keyword evidence="4" id="KW-0410">Iron transport</keyword>
<comment type="subcellular location">
    <subcellularLocation>
        <location evidence="1">Cell membrane</location>
        <topology evidence="1">Peripheral membrane protein</topology>
    </subcellularLocation>
</comment>
<keyword evidence="6 11" id="KW-0067">ATP-binding</keyword>
<evidence type="ECO:0000256" key="2">
    <source>
        <dbReference type="ARBA" id="ARBA00022448"/>
    </source>
</evidence>
<evidence type="ECO:0000256" key="5">
    <source>
        <dbReference type="ARBA" id="ARBA00022741"/>
    </source>
</evidence>
<dbReference type="STRING" id="755172.HMPREF1863_00929"/>
<evidence type="ECO:0000259" key="10">
    <source>
        <dbReference type="PROSITE" id="PS50893"/>
    </source>
</evidence>
<keyword evidence="12" id="KW-1185">Reference proteome</keyword>
<dbReference type="FunFam" id="3.40.50.300:FF:000134">
    <property type="entry name" value="Iron-enterobactin ABC transporter ATP-binding protein"/>
    <property type="match status" value="1"/>
</dbReference>
<feature type="domain" description="ABC transporter" evidence="10">
    <location>
        <begin position="1"/>
        <end position="238"/>
    </location>
</feature>
<dbReference type="InterPro" id="IPR027417">
    <property type="entry name" value="P-loop_NTPase"/>
</dbReference>
<dbReference type="SUPFAM" id="SSF52540">
    <property type="entry name" value="P-loop containing nucleoside triphosphate hydrolases"/>
    <property type="match status" value="1"/>
</dbReference>
<keyword evidence="3" id="KW-1003">Cell membrane</keyword>
<sequence length="255" mass="28904">MEIKNLSYAYTKGHLILDKLNLKVTPGAITTLMGANGSGKSTLLKILSRQMKPSRGRCLLHGKDIFSYPPKDYARELGIVHQQNRIIGDLKVKDYVSYGRNPYLKPLQKYSAEDMEEIERAMDMTGVTELAQREIRTLSGGQKQRVFIAMAVAQCSDILLLDEPTTYLDIKYQLEILRLVKKINEERNTTIVMVLHDIMQAINYSDEVIGMYHGKIVYQGDPKEVLNSRVISKLYGTELELLHVGDASIVKPKED</sequence>
<protein>
    <submittedName>
        <fullName evidence="11">ABC transporter, ATP-binding protein</fullName>
    </submittedName>
</protein>
<keyword evidence="9" id="KW-0472">Membrane</keyword>
<dbReference type="GO" id="GO:0016887">
    <property type="term" value="F:ATP hydrolysis activity"/>
    <property type="evidence" value="ECO:0007669"/>
    <property type="project" value="InterPro"/>
</dbReference>
<gene>
    <name evidence="11" type="ORF">HMPREF1863_00929</name>
</gene>
<evidence type="ECO:0000256" key="3">
    <source>
        <dbReference type="ARBA" id="ARBA00022475"/>
    </source>
</evidence>
<accession>A0A134AGN2</accession>
<comment type="caution">
    <text evidence="11">The sequence shown here is derived from an EMBL/GenBank/DDBJ whole genome shotgun (WGS) entry which is preliminary data.</text>
</comment>
<evidence type="ECO:0000256" key="9">
    <source>
        <dbReference type="ARBA" id="ARBA00023136"/>
    </source>
</evidence>
<dbReference type="EMBL" id="LSDG01000024">
    <property type="protein sequence ID" value="KXB66877.1"/>
    <property type="molecule type" value="Genomic_DNA"/>
</dbReference>
<dbReference type="InterPro" id="IPR051535">
    <property type="entry name" value="Siderophore_ABC-ATPase"/>
</dbReference>
<organism evidence="11 12">
    <name type="scientific">Aedoeadaptatus coxii</name>
    <dbReference type="NCBI Taxonomy" id="755172"/>
    <lineage>
        <taxon>Bacteria</taxon>
        <taxon>Bacillati</taxon>
        <taxon>Bacillota</taxon>
        <taxon>Tissierellia</taxon>
        <taxon>Tissierellales</taxon>
        <taxon>Peptoniphilaceae</taxon>
        <taxon>Aedoeadaptatus</taxon>
    </lineage>
</organism>
<dbReference type="GO" id="GO:0006826">
    <property type="term" value="P:iron ion transport"/>
    <property type="evidence" value="ECO:0007669"/>
    <property type="project" value="UniProtKB-KW"/>
</dbReference>
<dbReference type="GO" id="GO:0005886">
    <property type="term" value="C:plasma membrane"/>
    <property type="evidence" value="ECO:0007669"/>
    <property type="project" value="UniProtKB-SubCell"/>
</dbReference>
<keyword evidence="8" id="KW-0406">Ion transport</keyword>
<evidence type="ECO:0000256" key="7">
    <source>
        <dbReference type="ARBA" id="ARBA00023004"/>
    </source>
</evidence>
<dbReference type="InterPro" id="IPR003593">
    <property type="entry name" value="AAA+_ATPase"/>
</dbReference>
<dbReference type="Pfam" id="PF00005">
    <property type="entry name" value="ABC_tran"/>
    <property type="match status" value="1"/>
</dbReference>
<proteinExistence type="predicted"/>
<keyword evidence="5" id="KW-0547">Nucleotide-binding</keyword>
<evidence type="ECO:0000256" key="4">
    <source>
        <dbReference type="ARBA" id="ARBA00022496"/>
    </source>
</evidence>
<evidence type="ECO:0000313" key="12">
    <source>
        <dbReference type="Proteomes" id="UP000070442"/>
    </source>
</evidence>
<dbReference type="AlphaFoldDB" id="A0A134AGN2"/>
<dbReference type="CDD" id="cd03214">
    <property type="entry name" value="ABC_Iron-Siderophores_B12_Hemin"/>
    <property type="match status" value="1"/>
</dbReference>
<dbReference type="OrthoDB" id="9787851at2"/>
<dbReference type="RefSeq" id="WP_068367705.1">
    <property type="nucleotide sequence ID" value="NZ_CALTYF010000018.1"/>
</dbReference>
<dbReference type="SMART" id="SM00382">
    <property type="entry name" value="AAA"/>
    <property type="match status" value="1"/>
</dbReference>
<keyword evidence="2" id="KW-0813">Transport</keyword>
<dbReference type="PANTHER" id="PTHR42771">
    <property type="entry name" value="IRON(3+)-HYDROXAMATE IMPORT ATP-BINDING PROTEIN FHUC"/>
    <property type="match status" value="1"/>
</dbReference>
<dbReference type="Proteomes" id="UP000070442">
    <property type="component" value="Unassembled WGS sequence"/>
</dbReference>
<keyword evidence="7" id="KW-0408">Iron</keyword>
<dbReference type="InterPro" id="IPR017871">
    <property type="entry name" value="ABC_transporter-like_CS"/>
</dbReference>
<dbReference type="Gene3D" id="3.40.50.300">
    <property type="entry name" value="P-loop containing nucleotide triphosphate hydrolases"/>
    <property type="match status" value="1"/>
</dbReference>
<evidence type="ECO:0000256" key="6">
    <source>
        <dbReference type="ARBA" id="ARBA00022840"/>
    </source>
</evidence>
<dbReference type="PATRIC" id="fig|755172.3.peg.887"/>